<comment type="caution">
    <text evidence="7">The sequence shown here is derived from an EMBL/GenBank/DDBJ whole genome shotgun (WGS) entry which is preliminary data.</text>
</comment>
<reference evidence="7 8" key="1">
    <citation type="submission" date="2009-04" db="EMBL/GenBank/DDBJ databases">
        <authorList>
            <person name="Sebastian Y."/>
            <person name="Madupu R."/>
            <person name="Durkin A.S."/>
            <person name="Torralba M."/>
            <person name="Methe B."/>
            <person name="Sutton G.G."/>
            <person name="Strausberg R.L."/>
            <person name="Nelson K.E."/>
        </authorList>
    </citation>
    <scope>NUCLEOTIDE SEQUENCE [LARGE SCALE GENOMIC DNA]</scope>
    <source>
        <strain evidence="8">ATCC 35406 / BCRC 14492 / JCM 8526 / NCTC 13058 / HG 370</strain>
    </source>
</reference>
<dbReference type="PANTHER" id="PTHR43133:SF46">
    <property type="entry name" value="RNA POLYMERASE SIGMA-70 FACTOR ECF SUBFAMILY"/>
    <property type="match status" value="1"/>
</dbReference>
<dbReference type="PANTHER" id="PTHR43133">
    <property type="entry name" value="RNA POLYMERASE ECF-TYPE SIGMA FACTO"/>
    <property type="match status" value="1"/>
</dbReference>
<dbReference type="Gene3D" id="1.10.10.10">
    <property type="entry name" value="Winged helix-like DNA-binding domain superfamily/Winged helix DNA-binding domain"/>
    <property type="match status" value="1"/>
</dbReference>
<dbReference type="NCBIfam" id="TIGR02937">
    <property type="entry name" value="sigma70-ECF"/>
    <property type="match status" value="1"/>
</dbReference>
<dbReference type="GO" id="GO:0003677">
    <property type="term" value="F:DNA binding"/>
    <property type="evidence" value="ECO:0007669"/>
    <property type="project" value="InterPro"/>
</dbReference>
<dbReference type="InterPro" id="IPR036388">
    <property type="entry name" value="WH-like_DNA-bd_sf"/>
</dbReference>
<evidence type="ECO:0000256" key="3">
    <source>
        <dbReference type="ARBA" id="ARBA00023082"/>
    </source>
</evidence>
<name>C3JD58_POREA</name>
<evidence type="ECO:0000256" key="1">
    <source>
        <dbReference type="ARBA" id="ARBA00010641"/>
    </source>
</evidence>
<dbReference type="SUPFAM" id="SSF88946">
    <property type="entry name" value="Sigma2 domain of RNA polymerase sigma factors"/>
    <property type="match status" value="1"/>
</dbReference>
<dbReference type="Proteomes" id="UP000004295">
    <property type="component" value="Unassembled WGS sequence"/>
</dbReference>
<comment type="similarity">
    <text evidence="1">Belongs to the sigma-70 factor family. ECF subfamily.</text>
</comment>
<keyword evidence="3" id="KW-0731">Sigma factor</keyword>
<dbReference type="InterPro" id="IPR039425">
    <property type="entry name" value="RNA_pol_sigma-70-like"/>
</dbReference>
<evidence type="ECO:0000313" key="8">
    <source>
        <dbReference type="Proteomes" id="UP000004295"/>
    </source>
</evidence>
<dbReference type="CDD" id="cd06171">
    <property type="entry name" value="Sigma70_r4"/>
    <property type="match status" value="1"/>
</dbReference>
<dbReference type="Gene3D" id="1.10.1740.10">
    <property type="match status" value="1"/>
</dbReference>
<proteinExistence type="inferred from homology"/>
<evidence type="ECO:0000259" key="6">
    <source>
        <dbReference type="Pfam" id="PF08281"/>
    </source>
</evidence>
<keyword evidence="4" id="KW-0804">Transcription</keyword>
<sequence length="185" mass="21852">MTEQELCDGCKARSREAYRELYHNYAPFLLHLIQRYVGDLEAAKDLMHDAFLSIYQKIEKFEYRGEGSLKAWLSRICLNDSLMWLRQKQRITIHSLDEELDADQETPYDTPQEETIESISEEVLQGFIRELPDGYRTVFNLYVFEEKSHREIAQLLNINERSSSSQLARAKKLLAQKITSWQRNN</sequence>
<dbReference type="GeneID" id="93366220"/>
<feature type="domain" description="RNA polymerase sigma factor 70 region 4 type 2" evidence="6">
    <location>
        <begin position="124"/>
        <end position="174"/>
    </location>
</feature>
<dbReference type="InterPro" id="IPR007627">
    <property type="entry name" value="RNA_pol_sigma70_r2"/>
</dbReference>
<dbReference type="Pfam" id="PF08281">
    <property type="entry name" value="Sigma70_r4_2"/>
    <property type="match status" value="1"/>
</dbReference>
<dbReference type="GO" id="GO:0016987">
    <property type="term" value="F:sigma factor activity"/>
    <property type="evidence" value="ECO:0007669"/>
    <property type="project" value="UniProtKB-KW"/>
</dbReference>
<keyword evidence="8" id="KW-1185">Reference proteome</keyword>
<evidence type="ECO:0000259" key="5">
    <source>
        <dbReference type="Pfam" id="PF04542"/>
    </source>
</evidence>
<organism evidence="7 8">
    <name type="scientific">Porphyromonas endodontalis (strain ATCC 35406 / DSM 24491 / JCM 8526 / CCUG 16442 / BCRC 14492 / NCTC 13058 / HG 370)</name>
    <name type="common">Bacteroides endodontalis</name>
    <dbReference type="NCBI Taxonomy" id="553175"/>
    <lineage>
        <taxon>Bacteria</taxon>
        <taxon>Pseudomonadati</taxon>
        <taxon>Bacteroidota</taxon>
        <taxon>Bacteroidia</taxon>
        <taxon>Bacteroidales</taxon>
        <taxon>Porphyromonadaceae</taxon>
        <taxon>Porphyromonas</taxon>
    </lineage>
</organism>
<evidence type="ECO:0000256" key="2">
    <source>
        <dbReference type="ARBA" id="ARBA00023015"/>
    </source>
</evidence>
<keyword evidence="2" id="KW-0805">Transcription regulation</keyword>
<gene>
    <name evidence="7" type="ORF">POREN0001_0047</name>
</gene>
<evidence type="ECO:0000313" key="7">
    <source>
        <dbReference type="EMBL" id="EEN81886.1"/>
    </source>
</evidence>
<feature type="domain" description="RNA polymerase sigma-70 region 2" evidence="5">
    <location>
        <begin position="21"/>
        <end position="90"/>
    </location>
</feature>
<dbReference type="InterPro" id="IPR013249">
    <property type="entry name" value="RNA_pol_sigma70_r4_t2"/>
</dbReference>
<dbReference type="STRING" id="553175.POREN0001_0047"/>
<dbReference type="GO" id="GO:0006352">
    <property type="term" value="P:DNA-templated transcription initiation"/>
    <property type="evidence" value="ECO:0007669"/>
    <property type="project" value="InterPro"/>
</dbReference>
<dbReference type="InterPro" id="IPR013324">
    <property type="entry name" value="RNA_pol_sigma_r3/r4-like"/>
</dbReference>
<accession>C3JD58</accession>
<dbReference type="RefSeq" id="WP_004335429.1">
    <property type="nucleotide sequence ID" value="NZ_ACNN01000037.1"/>
</dbReference>
<dbReference type="AlphaFoldDB" id="C3JD58"/>
<dbReference type="InterPro" id="IPR014284">
    <property type="entry name" value="RNA_pol_sigma-70_dom"/>
</dbReference>
<dbReference type="InterPro" id="IPR013325">
    <property type="entry name" value="RNA_pol_sigma_r2"/>
</dbReference>
<dbReference type="SUPFAM" id="SSF88659">
    <property type="entry name" value="Sigma3 and sigma4 domains of RNA polymerase sigma factors"/>
    <property type="match status" value="1"/>
</dbReference>
<dbReference type="EMBL" id="ACNN01000037">
    <property type="protein sequence ID" value="EEN81886.1"/>
    <property type="molecule type" value="Genomic_DNA"/>
</dbReference>
<protein>
    <submittedName>
        <fullName evidence="7">Sigma-70 region 2</fullName>
    </submittedName>
</protein>
<dbReference type="Pfam" id="PF04542">
    <property type="entry name" value="Sigma70_r2"/>
    <property type="match status" value="1"/>
</dbReference>
<evidence type="ECO:0000256" key="4">
    <source>
        <dbReference type="ARBA" id="ARBA00023163"/>
    </source>
</evidence>
<dbReference type="eggNOG" id="COG1595">
    <property type="taxonomic scope" value="Bacteria"/>
</dbReference>